<organism evidence="1">
    <name type="scientific">Arundo donax</name>
    <name type="common">Giant reed</name>
    <name type="synonym">Donax arundinaceus</name>
    <dbReference type="NCBI Taxonomy" id="35708"/>
    <lineage>
        <taxon>Eukaryota</taxon>
        <taxon>Viridiplantae</taxon>
        <taxon>Streptophyta</taxon>
        <taxon>Embryophyta</taxon>
        <taxon>Tracheophyta</taxon>
        <taxon>Spermatophyta</taxon>
        <taxon>Magnoliopsida</taxon>
        <taxon>Liliopsida</taxon>
        <taxon>Poales</taxon>
        <taxon>Poaceae</taxon>
        <taxon>PACMAD clade</taxon>
        <taxon>Arundinoideae</taxon>
        <taxon>Arundineae</taxon>
        <taxon>Arundo</taxon>
    </lineage>
</organism>
<dbReference type="AlphaFoldDB" id="A0A0A9DEM8"/>
<dbReference type="EMBL" id="GBRH01211599">
    <property type="protein sequence ID" value="JAD86296.1"/>
    <property type="molecule type" value="Transcribed_RNA"/>
</dbReference>
<evidence type="ECO:0000313" key="1">
    <source>
        <dbReference type="EMBL" id="JAD86296.1"/>
    </source>
</evidence>
<sequence>MTFIHSLMSSYCFQALLRLTYRRVSSSFGLQASLTLISPIWFRDSRISIRRGLILWKVSAIIIDLFIFSLGRIDDVFNFWPHIISSIPVCRNYNRYARSTLPNRMISAVPEQFSIVSFFEGR</sequence>
<reference evidence="1" key="2">
    <citation type="journal article" date="2015" name="Data Brief">
        <title>Shoot transcriptome of the giant reed, Arundo donax.</title>
        <authorList>
            <person name="Barrero R.A."/>
            <person name="Guerrero F.D."/>
            <person name="Moolhuijzen P."/>
            <person name="Goolsby J.A."/>
            <person name="Tidwell J."/>
            <person name="Bellgard S.E."/>
            <person name="Bellgard M.I."/>
        </authorList>
    </citation>
    <scope>NUCLEOTIDE SEQUENCE</scope>
    <source>
        <tissue evidence="1">Shoot tissue taken approximately 20 cm above the soil surface</tissue>
    </source>
</reference>
<proteinExistence type="predicted"/>
<protein>
    <submittedName>
        <fullName evidence="1">Uncharacterized protein</fullName>
    </submittedName>
</protein>
<reference evidence="1" key="1">
    <citation type="submission" date="2014-09" db="EMBL/GenBank/DDBJ databases">
        <authorList>
            <person name="Magalhaes I.L.F."/>
            <person name="Oliveira U."/>
            <person name="Santos F.R."/>
            <person name="Vidigal T.H.D.A."/>
            <person name="Brescovit A.D."/>
            <person name="Santos A.J."/>
        </authorList>
    </citation>
    <scope>NUCLEOTIDE SEQUENCE</scope>
    <source>
        <tissue evidence="1">Shoot tissue taken approximately 20 cm above the soil surface</tissue>
    </source>
</reference>
<accession>A0A0A9DEM8</accession>
<name>A0A0A9DEM8_ARUDO</name>